<reference evidence="2" key="1">
    <citation type="submission" date="2022-11" db="UniProtKB">
        <authorList>
            <consortium name="WormBaseParasite"/>
        </authorList>
    </citation>
    <scope>IDENTIFICATION</scope>
</reference>
<name>A0AC34QPM0_9BILA</name>
<protein>
    <submittedName>
        <fullName evidence="2">Ammonium transporter AmtB-like domain-containing protein</fullName>
    </submittedName>
</protein>
<dbReference type="Proteomes" id="UP000887576">
    <property type="component" value="Unplaced"/>
</dbReference>
<sequence>MRPLWAPLIGGVGSALACASYPIIERLEIDDPVGVIPVHVVAASWGMLNAGIFAQADQYDLNVTRGQRGLLYNGGFYLLAIQLLTVILVSAWAFAVTYTSLEIISKFGPLRMDSKDEQLGADLVEHGLAGQNIARYSMETKLSAGTLSSIVRAVTKWKRLANRAKQRKLAQTQGQAGNSTLTTLPPVTANGVGLTKAIKLSELAKRQSVDMQVRHQNVHQKSSIEETANLPEPEDPGGTPPVAKDPEEDEEEKKQKVLRQRNGTAKVAPIPTPSSIMATPPDSTVSLPRVVVQKNSQDELELELELSVSNLQSQRRENSFATRALANAANRSQRSSAISTPQLSPKNSVSDNSFWGKIKNRLRNFSRKSSPNPAGRSYLAQP</sequence>
<accession>A0AC34QPM0</accession>
<evidence type="ECO:0000313" key="1">
    <source>
        <dbReference type="Proteomes" id="UP000887576"/>
    </source>
</evidence>
<evidence type="ECO:0000313" key="2">
    <source>
        <dbReference type="WBParaSite" id="JU765_v2.g1822.t1"/>
    </source>
</evidence>
<dbReference type="WBParaSite" id="JU765_v2.g1822.t1">
    <property type="protein sequence ID" value="JU765_v2.g1822.t1"/>
    <property type="gene ID" value="JU765_v2.g1822"/>
</dbReference>
<proteinExistence type="predicted"/>
<organism evidence="1 2">
    <name type="scientific">Panagrolaimus sp. JU765</name>
    <dbReference type="NCBI Taxonomy" id="591449"/>
    <lineage>
        <taxon>Eukaryota</taxon>
        <taxon>Metazoa</taxon>
        <taxon>Ecdysozoa</taxon>
        <taxon>Nematoda</taxon>
        <taxon>Chromadorea</taxon>
        <taxon>Rhabditida</taxon>
        <taxon>Tylenchina</taxon>
        <taxon>Panagrolaimomorpha</taxon>
        <taxon>Panagrolaimoidea</taxon>
        <taxon>Panagrolaimidae</taxon>
        <taxon>Panagrolaimus</taxon>
    </lineage>
</organism>